<feature type="compositionally biased region" description="Polar residues" evidence="1">
    <location>
        <begin position="959"/>
        <end position="968"/>
    </location>
</feature>
<evidence type="ECO:0000256" key="1">
    <source>
        <dbReference type="SAM" id="MobiDB-lite"/>
    </source>
</evidence>
<keyword evidence="4" id="KW-1185">Reference proteome</keyword>
<dbReference type="OrthoDB" id="3925024at2759"/>
<sequence>MEISTAPGRLLVAAEEDTTAATIAISSTHCSDADETESQNEEIASNQAKEVKRVDKGKSKYQKKHGVMSLPAEIRETILYLTDPETFASLVLVDSAWRSASETPHLYAHHLSRCPSFSRSYNYVEGPFTEDSLPKLKGQFAREVKRNLFEAYLQPRRTLVSLVSTTASSSAAFPGGEAFEFAFSPNGHWVLALSSSRVYVIDTLSPKIAVRRELKVLRRPVSAAVLDDGSVLAVLSSDRRVNIYDLRNAKVKHLRAVSLDEPPHAIALAPKGEVLAAAFDGGIELHSLAPSALASEHRAVKCDRVDALMFSGDGTMLVGTTKNSTNPNTVILSAPYYTEDHGHLPALEQISQLWTSQILFPNSSRDCSNTALLRHRSDGDTSWSFTYDKVFESFRAVRTDDLRNGTTYFTGPRPPKRDGSRHPRKKLAPCTLPTPSDYGELVAAGFLGKEVWLYGIPEGLDTSTVTQTDDANAQSASTSSERTTPSGGVSPSTSLTRGEASELTRLPKWQVLVDKHRNVFAKGRRVAEISGVSGVCWVGRKQEKAGSLSLRERLLVFAPGGIPGDPDLEQDGFASVDGGRLVILDFDRTPNDGMVEEVIFEVGNDTPELLEEENVDIDTEVALARQRTVRNLPDRRRTVVDVLASAPEMPPLPPTANAITNANATAAAAAGSTSVTNTQASLPEVAESPAEGLSLEEASEVFDGPYSHTQPRSRTSLYRSATAVAANRERNPSRIVSEARVEYRRPDGRGELPHESDADNWVPPPPPYTAESDRPLPEHLRATLMPRKPDRFSPLSRVRIGREQPRRASTTYMSPASSVASGRISSLPERPAMPLRQRSSEATSPGQQTHRSVSDTISRRSNTVSPSSTLISSSLDFSFRDESSQPSIVSPQSASSSSSRRPLSAFVGRMSGSLRRPGTAGSIARVPPITVSSVPERVFGQSVSLPPSPTRNERPGSPLTLTGANLQQRLEYPLPPAPSNSSVESLHRHAGSHGSSPLTETSMHPTPQQPTERSNSLANANTIAMAMGPTAQQLANLDNHSRQAPPSGARRPLPPGIVDPGGYPIPAPPRGALGAAGSPTSLANQAPARSISGRNLSLSARSSFSRSSPALLRPAPRRLETIESVSSFITYSHTRSRSRDLQTVTSGGHRRSQSMGPAVQIDRVPTKKGWLSTRKRRRGKSEGQVWDSPVGEDGGKEKAAKCVVM</sequence>
<dbReference type="Pfam" id="PF23749">
    <property type="entry name" value="DUF7165"/>
    <property type="match status" value="1"/>
</dbReference>
<dbReference type="InterPro" id="IPR015943">
    <property type="entry name" value="WD40/YVTN_repeat-like_dom_sf"/>
</dbReference>
<feature type="compositionally biased region" description="Low complexity" evidence="1">
    <location>
        <begin position="884"/>
        <end position="903"/>
    </location>
</feature>
<gene>
    <name evidence="3" type="ORF">IMSHALPRED_002532</name>
</gene>
<dbReference type="Proteomes" id="UP000664534">
    <property type="component" value="Unassembled WGS sequence"/>
</dbReference>
<dbReference type="AlphaFoldDB" id="A0A8H3PI85"/>
<feature type="compositionally biased region" description="Basic and acidic residues" evidence="1">
    <location>
        <begin position="1193"/>
        <end position="1205"/>
    </location>
</feature>
<dbReference type="InterPro" id="IPR036047">
    <property type="entry name" value="F-box-like_dom_sf"/>
</dbReference>
<feature type="compositionally biased region" description="Low complexity" evidence="1">
    <location>
        <begin position="1070"/>
        <end position="1079"/>
    </location>
</feature>
<feature type="compositionally biased region" description="Pro residues" evidence="1">
    <location>
        <begin position="1052"/>
        <end position="1069"/>
    </location>
</feature>
<evidence type="ECO:0000313" key="3">
    <source>
        <dbReference type="EMBL" id="CAF9941343.1"/>
    </source>
</evidence>
<proteinExistence type="predicted"/>
<evidence type="ECO:0000259" key="2">
    <source>
        <dbReference type="Pfam" id="PF23749"/>
    </source>
</evidence>
<feature type="compositionally biased region" description="Basic and acidic residues" evidence="1">
    <location>
        <begin position="771"/>
        <end position="791"/>
    </location>
</feature>
<feature type="region of interest" description="Disordered" evidence="1">
    <location>
        <begin position="1139"/>
        <end position="1205"/>
    </location>
</feature>
<feature type="compositionally biased region" description="Polar residues" evidence="1">
    <location>
        <begin position="840"/>
        <end position="860"/>
    </location>
</feature>
<accession>A0A8H3PI85</accession>
<comment type="caution">
    <text evidence="3">The sequence shown here is derived from an EMBL/GenBank/DDBJ whole genome shotgun (WGS) entry which is preliminary data.</text>
</comment>
<dbReference type="EMBL" id="CAJPDT010000146">
    <property type="protein sequence ID" value="CAF9941343.1"/>
    <property type="molecule type" value="Genomic_DNA"/>
</dbReference>
<reference evidence="3" key="1">
    <citation type="submission" date="2021-03" db="EMBL/GenBank/DDBJ databases">
        <authorList>
            <person name="Tagirdzhanova G."/>
        </authorList>
    </citation>
    <scope>NUCLEOTIDE SEQUENCE</scope>
</reference>
<feature type="region of interest" description="Disordered" evidence="1">
    <location>
        <begin position="1039"/>
        <end position="1088"/>
    </location>
</feature>
<feature type="compositionally biased region" description="Basic and acidic residues" evidence="1">
    <location>
        <begin position="744"/>
        <end position="757"/>
    </location>
</feature>
<feature type="region of interest" description="Disordered" evidence="1">
    <location>
        <begin position="403"/>
        <end position="432"/>
    </location>
</feature>
<dbReference type="InterPro" id="IPR055589">
    <property type="entry name" value="DUF7165"/>
</dbReference>
<feature type="region of interest" description="Disordered" evidence="1">
    <location>
        <begin position="744"/>
        <end position="903"/>
    </location>
</feature>
<evidence type="ECO:0000313" key="4">
    <source>
        <dbReference type="Proteomes" id="UP000664534"/>
    </source>
</evidence>
<feature type="compositionally biased region" description="Polar residues" evidence="1">
    <location>
        <begin position="807"/>
        <end position="824"/>
    </location>
</feature>
<feature type="compositionally biased region" description="Polar residues" evidence="1">
    <location>
        <begin position="993"/>
        <end position="1016"/>
    </location>
</feature>
<feature type="region of interest" description="Disordered" evidence="1">
    <location>
        <begin position="468"/>
        <end position="500"/>
    </location>
</feature>
<protein>
    <recommendedName>
        <fullName evidence="2">DUF7165 domain-containing protein</fullName>
    </recommendedName>
</protein>
<feature type="region of interest" description="Disordered" evidence="1">
    <location>
        <begin position="940"/>
        <end position="1016"/>
    </location>
</feature>
<feature type="compositionally biased region" description="Polar residues" evidence="1">
    <location>
        <begin position="468"/>
        <end position="482"/>
    </location>
</feature>
<dbReference type="Gene3D" id="2.130.10.10">
    <property type="entry name" value="YVTN repeat-like/Quinoprotein amine dehydrogenase"/>
    <property type="match status" value="1"/>
</dbReference>
<dbReference type="SUPFAM" id="SSF50969">
    <property type="entry name" value="YVTN repeat-like/Quinoprotein amine dehydrogenase"/>
    <property type="match status" value="1"/>
</dbReference>
<feature type="compositionally biased region" description="Low complexity" evidence="1">
    <location>
        <begin position="483"/>
        <end position="496"/>
    </location>
</feature>
<feature type="domain" description="DUF7165" evidence="2">
    <location>
        <begin position="155"/>
        <end position="613"/>
    </location>
</feature>
<organism evidence="3 4">
    <name type="scientific">Imshaugia aleurites</name>
    <dbReference type="NCBI Taxonomy" id="172621"/>
    <lineage>
        <taxon>Eukaryota</taxon>
        <taxon>Fungi</taxon>
        <taxon>Dikarya</taxon>
        <taxon>Ascomycota</taxon>
        <taxon>Pezizomycotina</taxon>
        <taxon>Lecanoromycetes</taxon>
        <taxon>OSLEUM clade</taxon>
        <taxon>Lecanoromycetidae</taxon>
        <taxon>Lecanorales</taxon>
        <taxon>Lecanorineae</taxon>
        <taxon>Parmeliaceae</taxon>
        <taxon>Imshaugia</taxon>
    </lineage>
</organism>
<name>A0A8H3PI85_9LECA</name>
<dbReference type="SUPFAM" id="SSF81383">
    <property type="entry name" value="F-box domain"/>
    <property type="match status" value="1"/>
</dbReference>
<dbReference type="InterPro" id="IPR011044">
    <property type="entry name" value="Quino_amine_DH_bsu"/>
</dbReference>
<feature type="compositionally biased region" description="Low complexity" evidence="1">
    <location>
        <begin position="861"/>
        <end position="877"/>
    </location>
</feature>